<dbReference type="GO" id="GO:0005615">
    <property type="term" value="C:extracellular space"/>
    <property type="evidence" value="ECO:0007669"/>
    <property type="project" value="TreeGrafter"/>
</dbReference>
<dbReference type="PANTHER" id="PTHR11309:SF148">
    <property type="entry name" value="SECRETED FRIZZLED-RELATED PROTEIN 1"/>
    <property type="match status" value="1"/>
</dbReference>
<feature type="compositionally biased region" description="Basic residues" evidence="10">
    <location>
        <begin position="582"/>
        <end position="597"/>
    </location>
</feature>
<dbReference type="Pfam" id="PF01392">
    <property type="entry name" value="Fz"/>
    <property type="match status" value="1"/>
</dbReference>
<evidence type="ECO:0000256" key="9">
    <source>
        <dbReference type="PROSITE-ProRule" id="PRU00090"/>
    </source>
</evidence>
<keyword evidence="4" id="KW-0964">Secreted</keyword>
<dbReference type="PROSITE" id="PS50038">
    <property type="entry name" value="FZ"/>
    <property type="match status" value="1"/>
</dbReference>
<accession>A0AA85FX27</accession>
<dbReference type="WBParaSite" id="SRDH1_69640.3">
    <property type="protein sequence ID" value="SRDH1_69640.3"/>
    <property type="gene ID" value="SRDH1_69640"/>
</dbReference>
<reference evidence="12" key="1">
    <citation type="submission" date="2022-06" db="EMBL/GenBank/DDBJ databases">
        <authorList>
            <person name="Berger JAMES D."/>
            <person name="Berger JAMES D."/>
        </authorList>
    </citation>
    <scope>NUCLEOTIDE SEQUENCE [LARGE SCALE GENOMIC DNA]</scope>
</reference>
<dbReference type="GO" id="GO:0017147">
    <property type="term" value="F:Wnt-protein binding"/>
    <property type="evidence" value="ECO:0007669"/>
    <property type="project" value="TreeGrafter"/>
</dbReference>
<feature type="disulfide bond" evidence="9">
    <location>
        <begin position="91"/>
        <end position="137"/>
    </location>
</feature>
<protein>
    <recommendedName>
        <fullName evidence="11">FZ domain-containing protein</fullName>
    </recommendedName>
</protein>
<keyword evidence="8 9" id="KW-1015">Disulfide bond</keyword>
<sequence length="626" mass="72934">MFLFHQYIFLTLYFSSYIYCIGRGFFKSSSSNSYHEWNPSNQLPSSSSIRSSTSLSSASISSILSPLSYSSDTNSYAYWNCHTIPPNMTLCKSVGYSRMVLPNFLNHESLREAIQQANVWIALVNTDCHPDIQRFLCSLYAPICLKSHQESKIPPCWELCNQVRNSCLPRMKLFGYDWPDIVNCQQFPRLVESMCIPPQEKSTAVTCVPCEQAITLENIASSYCMADVVLKASIKDMILQSNQASIIFNLTPRTLALKLIRNDGTQLSSIDQYRRKRNSRKRRNHQFNNNNNNNQNDQVYQLRTIRDLKNSKYKYINNQYQSNYINKSKLINIDEGNHWKSEYKLKMKRHRKPRNSQLHDLDGITELILSCSSCNPLLPFTNGRLISTLPNQKWLIMGRRIQNLNTKKYTNQLQVTFLGLWNRESIEFRQSLNAIRKESITQLCNKNQPSLSNLVQSQTIQHHHSGRPLKILRSAPSELSDSFNYYNQMNKPFNVNKQITPSLSNVNVKTQLGNFNDQQSSLITNYNTTNNHYNSSNGNLNTNANFKMNDIQTTYINEIDQLQRQQQQQQHHQQQRQQEKTHKAKYRERRKKWKSQRNKILSKSNSQHHDTSNVYHYQSPINPYSV</sequence>
<dbReference type="InterPro" id="IPR020067">
    <property type="entry name" value="Frizzled_dom"/>
</dbReference>
<evidence type="ECO:0000256" key="3">
    <source>
        <dbReference type="ARBA" id="ARBA00022473"/>
    </source>
</evidence>
<dbReference type="SUPFAM" id="SSF63501">
    <property type="entry name" value="Frizzled cysteine-rich domain"/>
    <property type="match status" value="1"/>
</dbReference>
<evidence type="ECO:0000256" key="1">
    <source>
        <dbReference type="ARBA" id="ARBA00004613"/>
    </source>
</evidence>
<dbReference type="FunFam" id="1.10.2000.10:FF:000001">
    <property type="entry name" value="secreted frizzled-related protein 2"/>
    <property type="match status" value="1"/>
</dbReference>
<proteinExistence type="inferred from homology"/>
<evidence type="ECO:0000256" key="8">
    <source>
        <dbReference type="ARBA" id="ARBA00023157"/>
    </source>
</evidence>
<evidence type="ECO:0000313" key="13">
    <source>
        <dbReference type="WBParaSite" id="SRDH1_69640.3"/>
    </source>
</evidence>
<comment type="caution">
    <text evidence="9">Lacks conserved residue(s) required for the propagation of feature annotation.</text>
</comment>
<evidence type="ECO:0000256" key="7">
    <source>
        <dbReference type="ARBA" id="ARBA00022782"/>
    </source>
</evidence>
<feature type="domain" description="FZ" evidence="11">
    <location>
        <begin position="76"/>
        <end position="198"/>
    </location>
</feature>
<organism evidence="12 13">
    <name type="scientific">Schistosoma rodhaini</name>
    <dbReference type="NCBI Taxonomy" id="6188"/>
    <lineage>
        <taxon>Eukaryota</taxon>
        <taxon>Metazoa</taxon>
        <taxon>Spiralia</taxon>
        <taxon>Lophotrochozoa</taxon>
        <taxon>Platyhelminthes</taxon>
        <taxon>Trematoda</taxon>
        <taxon>Digenea</taxon>
        <taxon>Strigeidida</taxon>
        <taxon>Schistosomatoidea</taxon>
        <taxon>Schistosomatidae</taxon>
        <taxon>Schistosoma</taxon>
    </lineage>
</organism>
<keyword evidence="6" id="KW-0732">Signal</keyword>
<keyword evidence="5" id="KW-0879">Wnt signaling pathway</keyword>
<dbReference type="InterPro" id="IPR015526">
    <property type="entry name" value="Frizzled/SFRP"/>
</dbReference>
<dbReference type="GO" id="GO:0030154">
    <property type="term" value="P:cell differentiation"/>
    <property type="evidence" value="ECO:0007669"/>
    <property type="project" value="UniProtKB-KW"/>
</dbReference>
<evidence type="ECO:0000259" key="11">
    <source>
        <dbReference type="PROSITE" id="PS50038"/>
    </source>
</evidence>
<keyword evidence="12" id="KW-1185">Reference proteome</keyword>
<evidence type="ECO:0000256" key="6">
    <source>
        <dbReference type="ARBA" id="ARBA00022729"/>
    </source>
</evidence>
<dbReference type="SMART" id="SM00063">
    <property type="entry name" value="FRI"/>
    <property type="match status" value="1"/>
</dbReference>
<feature type="compositionally biased region" description="Polar residues" evidence="10">
    <location>
        <begin position="612"/>
        <end position="626"/>
    </location>
</feature>
<name>A0AA85FX27_9TREM</name>
<keyword evidence="7" id="KW-0221">Differentiation</keyword>
<dbReference type="AlphaFoldDB" id="A0AA85FX27"/>
<dbReference type="GO" id="GO:0060070">
    <property type="term" value="P:canonical Wnt signaling pathway"/>
    <property type="evidence" value="ECO:0007669"/>
    <property type="project" value="TreeGrafter"/>
</dbReference>
<feature type="compositionally biased region" description="Low complexity" evidence="10">
    <location>
        <begin position="563"/>
        <end position="576"/>
    </location>
</feature>
<dbReference type="PANTHER" id="PTHR11309">
    <property type="entry name" value="FRIZZLED"/>
    <property type="match status" value="1"/>
</dbReference>
<feature type="compositionally biased region" description="Basic residues" evidence="10">
    <location>
        <begin position="274"/>
        <end position="285"/>
    </location>
</feature>
<feature type="disulfide bond" evidence="9">
    <location>
        <begin position="160"/>
        <end position="184"/>
    </location>
</feature>
<evidence type="ECO:0000313" key="12">
    <source>
        <dbReference type="Proteomes" id="UP000050792"/>
    </source>
</evidence>
<comment type="subcellular location">
    <subcellularLocation>
        <location evidence="1">Secreted</location>
    </subcellularLocation>
</comment>
<comment type="similarity">
    <text evidence="2">Belongs to the secreted frizzled-related protein (sFRP) family.</text>
</comment>
<evidence type="ECO:0000256" key="10">
    <source>
        <dbReference type="SAM" id="MobiDB-lite"/>
    </source>
</evidence>
<dbReference type="Proteomes" id="UP000050792">
    <property type="component" value="Unassembled WGS sequence"/>
</dbReference>
<dbReference type="GO" id="GO:0035567">
    <property type="term" value="P:non-canonical Wnt signaling pathway"/>
    <property type="evidence" value="ECO:0007669"/>
    <property type="project" value="TreeGrafter"/>
</dbReference>
<feature type="compositionally biased region" description="Low complexity" evidence="10">
    <location>
        <begin position="286"/>
        <end position="296"/>
    </location>
</feature>
<dbReference type="InterPro" id="IPR036790">
    <property type="entry name" value="Frizzled_dom_sf"/>
</dbReference>
<evidence type="ECO:0000256" key="2">
    <source>
        <dbReference type="ARBA" id="ARBA00010054"/>
    </source>
</evidence>
<evidence type="ECO:0000256" key="4">
    <source>
        <dbReference type="ARBA" id="ARBA00022525"/>
    </source>
</evidence>
<dbReference type="Gene3D" id="1.10.2000.10">
    <property type="entry name" value="Frizzled cysteine-rich domain"/>
    <property type="match status" value="1"/>
</dbReference>
<keyword evidence="3" id="KW-0217">Developmental protein</keyword>
<evidence type="ECO:0000256" key="5">
    <source>
        <dbReference type="ARBA" id="ARBA00022687"/>
    </source>
</evidence>
<feature type="region of interest" description="Disordered" evidence="10">
    <location>
        <begin position="271"/>
        <end position="296"/>
    </location>
</feature>
<reference evidence="13" key="2">
    <citation type="submission" date="2023-11" db="UniProtKB">
        <authorList>
            <consortium name="WormBaseParasite"/>
        </authorList>
    </citation>
    <scope>IDENTIFICATION</scope>
</reference>
<feature type="region of interest" description="Disordered" evidence="10">
    <location>
        <begin position="562"/>
        <end position="626"/>
    </location>
</feature>